<evidence type="ECO:0000256" key="7">
    <source>
        <dbReference type="ARBA" id="ARBA00022989"/>
    </source>
</evidence>
<comment type="similarity">
    <text evidence="3">Belongs to the peptidase S54 family.</text>
</comment>
<evidence type="ECO:0000313" key="11">
    <source>
        <dbReference type="EMBL" id="CAG4645588.1"/>
    </source>
</evidence>
<evidence type="ECO:0000256" key="5">
    <source>
        <dbReference type="ARBA" id="ARBA00022692"/>
    </source>
</evidence>
<dbReference type="Pfam" id="PF01694">
    <property type="entry name" value="Rhomboid"/>
    <property type="match status" value="1"/>
</dbReference>
<organism evidence="11">
    <name type="scientific">Lynceus sp. MCZ IZ 141354</name>
    <dbReference type="NCBI Taxonomy" id="1930659"/>
    <lineage>
        <taxon>Eukaryota</taxon>
        <taxon>Metazoa</taxon>
        <taxon>Ecdysozoa</taxon>
        <taxon>Arthropoda</taxon>
        <taxon>Crustacea</taxon>
        <taxon>Branchiopoda</taxon>
        <taxon>Diplostraca</taxon>
        <taxon>Laevicaudata</taxon>
        <taxon>Lynceidae</taxon>
        <taxon>Lynceus</taxon>
    </lineage>
</organism>
<keyword evidence="8 9" id="KW-0472">Membrane</keyword>
<feature type="transmembrane region" description="Helical" evidence="9">
    <location>
        <begin position="185"/>
        <end position="207"/>
    </location>
</feature>
<reference evidence="11" key="1">
    <citation type="submission" date="2021-04" db="EMBL/GenBank/DDBJ databases">
        <authorList>
            <person name="Cornetti L."/>
        </authorList>
    </citation>
    <scope>NUCLEOTIDE SEQUENCE</scope>
</reference>
<feature type="transmembrane region" description="Helical" evidence="9">
    <location>
        <begin position="254"/>
        <end position="272"/>
    </location>
</feature>
<dbReference type="EC" id="3.4.21.105" evidence="4"/>
<comment type="catalytic activity">
    <reaction evidence="1">
        <text>Cleaves type-1 transmembrane domains using a catalytic dyad composed of serine and histidine that are contributed by different transmembrane domains.</text>
        <dbReference type="EC" id="3.4.21.105"/>
    </reaction>
</comment>
<evidence type="ECO:0000256" key="6">
    <source>
        <dbReference type="ARBA" id="ARBA00022801"/>
    </source>
</evidence>
<dbReference type="GO" id="GO:0004252">
    <property type="term" value="F:serine-type endopeptidase activity"/>
    <property type="evidence" value="ECO:0007669"/>
    <property type="project" value="InterPro"/>
</dbReference>
<proteinExistence type="inferred from homology"/>
<accession>A0A9N6WYZ5</accession>
<evidence type="ECO:0000256" key="2">
    <source>
        <dbReference type="ARBA" id="ARBA00004141"/>
    </source>
</evidence>
<dbReference type="SUPFAM" id="SSF144091">
    <property type="entry name" value="Rhomboid-like"/>
    <property type="match status" value="1"/>
</dbReference>
<dbReference type="FunFam" id="1.20.1540.10:FF:000012">
    <property type="entry name" value="Rhomboid family protein"/>
    <property type="match status" value="1"/>
</dbReference>
<evidence type="ECO:0000256" key="4">
    <source>
        <dbReference type="ARBA" id="ARBA00013039"/>
    </source>
</evidence>
<gene>
    <name evidence="11" type="primary">EOG090X07NR</name>
</gene>
<keyword evidence="6" id="KW-0378">Hydrolase</keyword>
<keyword evidence="7 9" id="KW-1133">Transmembrane helix</keyword>
<comment type="subcellular location">
    <subcellularLocation>
        <location evidence="2">Membrane</location>
        <topology evidence="2">Multi-pass membrane protein</topology>
    </subcellularLocation>
</comment>
<dbReference type="EMBL" id="OC988933">
    <property type="protein sequence ID" value="CAG4645588.1"/>
    <property type="molecule type" value="Genomic_DNA"/>
</dbReference>
<dbReference type="InterPro" id="IPR035952">
    <property type="entry name" value="Rhomboid-like_sf"/>
</dbReference>
<dbReference type="InterPro" id="IPR022764">
    <property type="entry name" value="Peptidase_S54_rhomboid_dom"/>
</dbReference>
<name>A0A9N6WYZ5_9CRUS</name>
<keyword evidence="5 9" id="KW-0812">Transmembrane</keyword>
<dbReference type="PANTHER" id="PTHR43731">
    <property type="entry name" value="RHOMBOID PROTEASE"/>
    <property type="match status" value="1"/>
</dbReference>
<protein>
    <recommendedName>
        <fullName evidence="4">rhomboid protease</fullName>
        <ecNumber evidence="4">3.4.21.105</ecNumber>
    </recommendedName>
</protein>
<feature type="transmembrane region" description="Helical" evidence="9">
    <location>
        <begin position="148"/>
        <end position="165"/>
    </location>
</feature>
<feature type="domain" description="Peptidase S54 rhomboid" evidence="10">
    <location>
        <begin position="186"/>
        <end position="328"/>
    </location>
</feature>
<evidence type="ECO:0000259" key="10">
    <source>
        <dbReference type="Pfam" id="PF01694"/>
    </source>
</evidence>
<dbReference type="PANTHER" id="PTHR43731:SF14">
    <property type="entry name" value="PRESENILIN-ASSOCIATED RHOMBOID-LIKE PROTEIN, MITOCHONDRIAL"/>
    <property type="match status" value="1"/>
</dbReference>
<evidence type="ECO:0000256" key="8">
    <source>
        <dbReference type="ARBA" id="ARBA00023136"/>
    </source>
</evidence>
<feature type="transmembrane region" description="Helical" evidence="9">
    <location>
        <begin position="227"/>
        <end position="247"/>
    </location>
</feature>
<dbReference type="InterPro" id="IPR050925">
    <property type="entry name" value="Rhomboid_protease_S54"/>
</dbReference>
<sequence length="352" mass="39389">MWKAFLYSEKALLRLPQTSIRTPLRILENGLFKPNTSQAPYSKGIGFGGKGRGAIKFTPVEKEAEILVATPIRKGQSLTRPFLFTVAFSGTCFAGSAIWEYENIRNRANAFKHSASDWFDRQFSWKKKGDFRSDLNKWWSSLSEGQKLFYGVLFLNTLVFLAWKVPAWQKVMMEYFCSNPLSRAVCWPLLFSTFSHYAFIHLAANMYVLHSFSRGVERTMGKEQLSAFYLSGGVISAFASLAVKVLTNKPGSSLGASGAIMGILGYFCTVHSNSQLGIAFIPNFTFSADTGIKAIIFFDALGLVLGWKLFDHAAHLGGALFGIAWAYYGENLVWGNRGIIMKKWHQLRGDIK</sequence>
<dbReference type="GO" id="GO:0016020">
    <property type="term" value="C:membrane"/>
    <property type="evidence" value="ECO:0007669"/>
    <property type="project" value="UniProtKB-SubCell"/>
</dbReference>
<evidence type="ECO:0000256" key="9">
    <source>
        <dbReference type="SAM" id="Phobius"/>
    </source>
</evidence>
<evidence type="ECO:0000256" key="1">
    <source>
        <dbReference type="ARBA" id="ARBA00000156"/>
    </source>
</evidence>
<dbReference type="GO" id="GO:0006465">
    <property type="term" value="P:signal peptide processing"/>
    <property type="evidence" value="ECO:0007669"/>
    <property type="project" value="TreeGrafter"/>
</dbReference>
<evidence type="ECO:0000256" key="3">
    <source>
        <dbReference type="ARBA" id="ARBA00009045"/>
    </source>
</evidence>
<dbReference type="Gene3D" id="1.20.1540.10">
    <property type="entry name" value="Rhomboid-like"/>
    <property type="match status" value="1"/>
</dbReference>
<dbReference type="AlphaFoldDB" id="A0A9N6WYZ5"/>